<dbReference type="PANTHER" id="PTHR33050:SF8">
    <property type="entry name" value="REVERSE TRANSCRIPTASE DOMAIN-CONTAINING PROTEIN"/>
    <property type="match status" value="1"/>
</dbReference>
<dbReference type="AlphaFoldDB" id="A0AAV7RSC2"/>
<dbReference type="Proteomes" id="UP001066276">
    <property type="component" value="Chromosome 5"/>
</dbReference>
<dbReference type="InterPro" id="IPR043502">
    <property type="entry name" value="DNA/RNA_pol_sf"/>
</dbReference>
<dbReference type="PANTHER" id="PTHR33050">
    <property type="entry name" value="REVERSE TRANSCRIPTASE DOMAIN-CONTAINING PROTEIN"/>
    <property type="match status" value="1"/>
</dbReference>
<comment type="caution">
    <text evidence="1">The sequence shown here is derived from an EMBL/GenBank/DDBJ whole genome shotgun (WGS) entry which is preliminary data.</text>
</comment>
<evidence type="ECO:0000313" key="1">
    <source>
        <dbReference type="EMBL" id="KAJ1155706.1"/>
    </source>
</evidence>
<sequence>MQLSKQAQSPRKSGAECPLAILDEGTLEGTFTMAAASEKAFHIEGRLEERILDTTVKMAAHRDCIEEVIIISDEETERQYSHRVERKEENLQSAGLPGEMANRSVRRMPSLDGSLCHEVRAESFGSQSVFKGASARFESPDKEWLDYEEDVEEQVIPAQKSVVRETTHSVPKVVRGDCFGNHHRDVAVANLPRVSQKGGVDVSIQVHSDSETGAGKSEVGLDTASGVVPKDDEAIEDKVQQLISMLEEAVKKTKLELRQAQALLGHLDFACKVVRVGRAFCRRLGFAMRGAILLHHHIRLKAHIREDLKMWIGFLQEFNGVSMLVEDSEWFWQIQIFSDVPGANGFGLFLDGHWAAEAWPAGWEKANHSIAFLEFFPLVVALVVWGPYLANRNVVFNVDNQTVVSLVNSQKAKDVRVLKLLQIFPLHCLKVNVMFKAR</sequence>
<reference evidence="1" key="1">
    <citation type="journal article" date="2022" name="bioRxiv">
        <title>Sequencing and chromosome-scale assembly of the giantPleurodeles waltlgenome.</title>
        <authorList>
            <person name="Brown T."/>
            <person name="Elewa A."/>
            <person name="Iarovenko S."/>
            <person name="Subramanian E."/>
            <person name="Araus A.J."/>
            <person name="Petzold A."/>
            <person name="Susuki M."/>
            <person name="Suzuki K.-i.T."/>
            <person name="Hayashi T."/>
            <person name="Toyoda A."/>
            <person name="Oliveira C."/>
            <person name="Osipova E."/>
            <person name="Leigh N.D."/>
            <person name="Simon A."/>
            <person name="Yun M.H."/>
        </authorList>
    </citation>
    <scope>NUCLEOTIDE SEQUENCE</scope>
    <source>
        <strain evidence="1">20211129_DDA</strain>
        <tissue evidence="1">Liver</tissue>
    </source>
</reference>
<proteinExistence type="predicted"/>
<evidence type="ECO:0000313" key="2">
    <source>
        <dbReference type="Proteomes" id="UP001066276"/>
    </source>
</evidence>
<evidence type="ECO:0008006" key="3">
    <source>
        <dbReference type="Google" id="ProtNLM"/>
    </source>
</evidence>
<dbReference type="EMBL" id="JANPWB010000009">
    <property type="protein sequence ID" value="KAJ1155706.1"/>
    <property type="molecule type" value="Genomic_DNA"/>
</dbReference>
<organism evidence="1 2">
    <name type="scientific">Pleurodeles waltl</name>
    <name type="common">Iberian ribbed newt</name>
    <dbReference type="NCBI Taxonomy" id="8319"/>
    <lineage>
        <taxon>Eukaryota</taxon>
        <taxon>Metazoa</taxon>
        <taxon>Chordata</taxon>
        <taxon>Craniata</taxon>
        <taxon>Vertebrata</taxon>
        <taxon>Euteleostomi</taxon>
        <taxon>Amphibia</taxon>
        <taxon>Batrachia</taxon>
        <taxon>Caudata</taxon>
        <taxon>Salamandroidea</taxon>
        <taxon>Salamandridae</taxon>
        <taxon>Pleurodelinae</taxon>
        <taxon>Pleurodeles</taxon>
    </lineage>
</organism>
<dbReference type="CDD" id="cd09275">
    <property type="entry name" value="RNase_HI_RT_DIRS1"/>
    <property type="match status" value="1"/>
</dbReference>
<dbReference type="SUPFAM" id="SSF56672">
    <property type="entry name" value="DNA/RNA polymerases"/>
    <property type="match status" value="1"/>
</dbReference>
<name>A0AAV7RSC2_PLEWA</name>
<gene>
    <name evidence="1" type="ORF">NDU88_008435</name>
</gene>
<keyword evidence="2" id="KW-1185">Reference proteome</keyword>
<accession>A0AAV7RSC2</accession>
<protein>
    <recommendedName>
        <fullName evidence="3">RNase H type-1 domain-containing protein</fullName>
    </recommendedName>
</protein>
<dbReference type="InterPro" id="IPR052055">
    <property type="entry name" value="Hepadnavirus_pol/RT"/>
</dbReference>